<name>A0ABN1RV51_9ACTN</name>
<gene>
    <name evidence="2" type="ORF">GCM10009550_63480</name>
</gene>
<keyword evidence="3" id="KW-1185">Reference proteome</keyword>
<comment type="caution">
    <text evidence="2">The sequence shown here is derived from an EMBL/GenBank/DDBJ whole genome shotgun (WGS) entry which is preliminary data.</text>
</comment>
<feature type="region of interest" description="Disordered" evidence="1">
    <location>
        <begin position="1"/>
        <end position="39"/>
    </location>
</feature>
<evidence type="ECO:0000313" key="3">
    <source>
        <dbReference type="Proteomes" id="UP001500665"/>
    </source>
</evidence>
<protein>
    <recommendedName>
        <fullName evidence="4">Sirohydrochlorin ferrochelatase</fullName>
    </recommendedName>
</protein>
<organism evidence="2 3">
    <name type="scientific">Actinocorallia libanotica</name>
    <dbReference type="NCBI Taxonomy" id="46162"/>
    <lineage>
        <taxon>Bacteria</taxon>
        <taxon>Bacillati</taxon>
        <taxon>Actinomycetota</taxon>
        <taxon>Actinomycetes</taxon>
        <taxon>Streptosporangiales</taxon>
        <taxon>Thermomonosporaceae</taxon>
        <taxon>Actinocorallia</taxon>
    </lineage>
</organism>
<evidence type="ECO:0008006" key="4">
    <source>
        <dbReference type="Google" id="ProtNLM"/>
    </source>
</evidence>
<dbReference type="Proteomes" id="UP001500665">
    <property type="component" value="Unassembled WGS sequence"/>
</dbReference>
<accession>A0ABN1RV51</accession>
<feature type="compositionally biased region" description="Basic residues" evidence="1">
    <location>
        <begin position="14"/>
        <end position="27"/>
    </location>
</feature>
<proteinExistence type="predicted"/>
<reference evidence="2 3" key="1">
    <citation type="journal article" date="2019" name="Int. J. Syst. Evol. Microbiol.">
        <title>The Global Catalogue of Microorganisms (GCM) 10K type strain sequencing project: providing services to taxonomists for standard genome sequencing and annotation.</title>
        <authorList>
            <consortium name="The Broad Institute Genomics Platform"/>
            <consortium name="The Broad Institute Genome Sequencing Center for Infectious Disease"/>
            <person name="Wu L."/>
            <person name="Ma J."/>
        </authorList>
    </citation>
    <scope>NUCLEOTIDE SEQUENCE [LARGE SCALE GENOMIC DNA]</scope>
    <source>
        <strain evidence="2 3">JCM 10696</strain>
    </source>
</reference>
<dbReference type="EMBL" id="BAAAHH010000035">
    <property type="protein sequence ID" value="GAA0964780.1"/>
    <property type="molecule type" value="Genomic_DNA"/>
</dbReference>
<sequence>MTELPDVTPDALPTRRRAGRRGGRHRGGSFTLPPDSPAVVLAGGPPEVMAEMARIITAMHPGIPVHAGADAGLSLPAGDPAAVVVPLLLTPDPAVETALRQGLAELPVLVSEVLGPHPLLAEALHMRLAESGLARADRIRMMSMVTAADGVVLACRAVDESAEVTSVLLASRLAVPVVAAPLGDPAALAAATESLRGMGSHRPALSPCVLDADETELAKAAADAGAEPARPLGAHSAVAQLAVLRYVEALEAAYYQSGGLEE</sequence>
<evidence type="ECO:0000256" key="1">
    <source>
        <dbReference type="SAM" id="MobiDB-lite"/>
    </source>
</evidence>
<evidence type="ECO:0000313" key="2">
    <source>
        <dbReference type="EMBL" id="GAA0964780.1"/>
    </source>
</evidence>
<dbReference type="RefSeq" id="WP_344245067.1">
    <property type="nucleotide sequence ID" value="NZ_BAAAHH010000035.1"/>
</dbReference>